<dbReference type="OrthoDB" id="9802364at2"/>
<dbReference type="CDD" id="cd06529">
    <property type="entry name" value="S24_LexA-like"/>
    <property type="match status" value="1"/>
</dbReference>
<protein>
    <submittedName>
        <fullName evidence="2">Repressor LexA</fullName>
    </submittedName>
</protein>
<dbReference type="InterPro" id="IPR036390">
    <property type="entry name" value="WH_DNA-bd_sf"/>
</dbReference>
<dbReference type="PANTHER" id="PTHR33516">
    <property type="entry name" value="LEXA REPRESSOR"/>
    <property type="match status" value="1"/>
</dbReference>
<dbReference type="Pfam" id="PF00717">
    <property type="entry name" value="Peptidase_S24"/>
    <property type="match status" value="1"/>
</dbReference>
<name>A0A1I1QEL9_RUMAL</name>
<dbReference type="InterPro" id="IPR036286">
    <property type="entry name" value="LexA/Signal_pep-like_sf"/>
</dbReference>
<dbReference type="EMBL" id="FOKQ01000047">
    <property type="protein sequence ID" value="SFD20561.1"/>
    <property type="molecule type" value="Genomic_DNA"/>
</dbReference>
<dbReference type="Gene3D" id="2.10.109.10">
    <property type="entry name" value="Umud Fragment, subunit A"/>
    <property type="match status" value="1"/>
</dbReference>
<dbReference type="AlphaFoldDB" id="A0A1I1QEL9"/>
<feature type="domain" description="Peptidase S24/S26A/S26B/S26C" evidence="1">
    <location>
        <begin position="87"/>
        <end position="201"/>
    </location>
</feature>
<organism evidence="2 3">
    <name type="scientific">Ruminococcus albus</name>
    <dbReference type="NCBI Taxonomy" id="1264"/>
    <lineage>
        <taxon>Bacteria</taxon>
        <taxon>Bacillati</taxon>
        <taxon>Bacillota</taxon>
        <taxon>Clostridia</taxon>
        <taxon>Eubacteriales</taxon>
        <taxon>Oscillospiraceae</taxon>
        <taxon>Ruminococcus</taxon>
    </lineage>
</organism>
<proteinExistence type="predicted"/>
<dbReference type="SUPFAM" id="SSF46785">
    <property type="entry name" value="Winged helix' DNA-binding domain"/>
    <property type="match status" value="1"/>
</dbReference>
<dbReference type="SUPFAM" id="SSF51306">
    <property type="entry name" value="LexA/Signal peptidase"/>
    <property type="match status" value="1"/>
</dbReference>
<evidence type="ECO:0000313" key="3">
    <source>
        <dbReference type="Proteomes" id="UP000182192"/>
    </source>
</evidence>
<dbReference type="InterPro" id="IPR036388">
    <property type="entry name" value="WH-like_DNA-bd_sf"/>
</dbReference>
<reference evidence="2 3" key="1">
    <citation type="submission" date="2016-10" db="EMBL/GenBank/DDBJ databases">
        <authorList>
            <person name="de Groot N.N."/>
        </authorList>
    </citation>
    <scope>NUCLEOTIDE SEQUENCE [LARGE SCALE GENOMIC DNA]</scope>
    <source>
        <strain evidence="2 3">AR67</strain>
    </source>
</reference>
<dbReference type="Gene3D" id="1.10.10.10">
    <property type="entry name" value="Winged helix-like DNA-binding domain superfamily/Winged helix DNA-binding domain"/>
    <property type="match status" value="1"/>
</dbReference>
<dbReference type="InterPro" id="IPR039418">
    <property type="entry name" value="LexA-like"/>
</dbReference>
<evidence type="ECO:0000259" key="1">
    <source>
        <dbReference type="Pfam" id="PF00717"/>
    </source>
</evidence>
<dbReference type="InterPro" id="IPR050077">
    <property type="entry name" value="LexA_repressor"/>
</dbReference>
<dbReference type="InterPro" id="IPR015927">
    <property type="entry name" value="Peptidase_S24_S26A/B/C"/>
</dbReference>
<sequence length="209" mass="23635">MKPVRSKDKELMIKIRSYIDEYALENLGRSPSTREIGEEFNMSNVTAFRYLKAMSEQGILKYEDGEIHTELIDKFNTDMNVVGALSASVPAGSPDMVDDVLVDEYFPLPSALLHGLSGKFYMMPVCGESMVDAGIDDGDHVIFQEDNATREGDIVVAYIEGEGNTLKRYCKDEKGPFLWAENESWTNERRMFGRHFEVRGIAVKVMKDL</sequence>
<dbReference type="Proteomes" id="UP000182192">
    <property type="component" value="Unassembled WGS sequence"/>
</dbReference>
<evidence type="ECO:0000313" key="2">
    <source>
        <dbReference type="EMBL" id="SFD20561.1"/>
    </source>
</evidence>
<dbReference type="PANTHER" id="PTHR33516:SF2">
    <property type="entry name" value="LEXA REPRESSOR-RELATED"/>
    <property type="match status" value="1"/>
</dbReference>
<gene>
    <name evidence="2" type="ORF">SAMN02910406_03378</name>
</gene>
<accession>A0A1I1QEL9</accession>